<dbReference type="Gramene" id="GBG79729">
    <property type="protein sequence ID" value="GBG79729"/>
    <property type="gene ID" value="CBR_g29993"/>
</dbReference>
<dbReference type="GO" id="GO:0005509">
    <property type="term" value="F:calcium ion binding"/>
    <property type="evidence" value="ECO:0007669"/>
    <property type="project" value="InterPro"/>
</dbReference>
<dbReference type="GO" id="GO:0055085">
    <property type="term" value="P:transmembrane transport"/>
    <property type="evidence" value="ECO:0007669"/>
    <property type="project" value="InterPro"/>
</dbReference>
<evidence type="ECO:0000256" key="2">
    <source>
        <dbReference type="ARBA" id="ARBA00022448"/>
    </source>
</evidence>
<evidence type="ECO:0000256" key="7">
    <source>
        <dbReference type="ARBA" id="ARBA00023136"/>
    </source>
</evidence>
<evidence type="ECO:0000256" key="8">
    <source>
        <dbReference type="PROSITE-ProRule" id="PRU00282"/>
    </source>
</evidence>
<dbReference type="InterPro" id="IPR002067">
    <property type="entry name" value="MCP"/>
</dbReference>
<dbReference type="SMART" id="SM00054">
    <property type="entry name" value="EFh"/>
    <property type="match status" value="1"/>
</dbReference>
<dbReference type="InterPro" id="IPR011992">
    <property type="entry name" value="EF-hand-dom_pair"/>
</dbReference>
<evidence type="ECO:0000313" key="11">
    <source>
        <dbReference type="EMBL" id="GBG79729.1"/>
    </source>
</evidence>
<evidence type="ECO:0000256" key="3">
    <source>
        <dbReference type="ARBA" id="ARBA00022692"/>
    </source>
</evidence>
<accession>A0A388LBP0</accession>
<proteinExistence type="predicted"/>
<evidence type="ECO:0000256" key="4">
    <source>
        <dbReference type="ARBA" id="ARBA00022737"/>
    </source>
</evidence>
<dbReference type="InterPro" id="IPR023395">
    <property type="entry name" value="MCP_dom_sf"/>
</dbReference>
<evidence type="ECO:0000256" key="6">
    <source>
        <dbReference type="ARBA" id="ARBA00022989"/>
    </source>
</evidence>
<keyword evidence="2" id="KW-0813">Transport</keyword>
<dbReference type="AlphaFoldDB" id="A0A388LBP0"/>
<dbReference type="Pfam" id="PF00153">
    <property type="entry name" value="Mito_carr"/>
    <property type="match status" value="3"/>
</dbReference>
<dbReference type="InterPro" id="IPR018247">
    <property type="entry name" value="EF_Hand_1_Ca_BS"/>
</dbReference>
<keyword evidence="5" id="KW-0106">Calcium</keyword>
<dbReference type="PROSITE" id="PS50920">
    <property type="entry name" value="SOLCAR"/>
    <property type="match status" value="3"/>
</dbReference>
<dbReference type="EMBL" id="BFEA01000326">
    <property type="protein sequence ID" value="GBG79729.1"/>
    <property type="molecule type" value="Genomic_DNA"/>
</dbReference>
<name>A0A388LBP0_CHABU</name>
<organism evidence="11 12">
    <name type="scientific">Chara braunii</name>
    <name type="common">Braun's stonewort</name>
    <dbReference type="NCBI Taxonomy" id="69332"/>
    <lineage>
        <taxon>Eukaryota</taxon>
        <taxon>Viridiplantae</taxon>
        <taxon>Streptophyta</taxon>
        <taxon>Charophyceae</taxon>
        <taxon>Charales</taxon>
        <taxon>Characeae</taxon>
        <taxon>Chara</taxon>
    </lineage>
</organism>
<dbReference type="Pfam" id="PF13499">
    <property type="entry name" value="EF-hand_7"/>
    <property type="match status" value="1"/>
</dbReference>
<dbReference type="PROSITE" id="PS50222">
    <property type="entry name" value="EF_HAND_2"/>
    <property type="match status" value="1"/>
</dbReference>
<dbReference type="PANTHER" id="PTHR24089">
    <property type="entry name" value="SOLUTE CARRIER FAMILY 25"/>
    <property type="match status" value="1"/>
</dbReference>
<dbReference type="Proteomes" id="UP000265515">
    <property type="component" value="Unassembled WGS sequence"/>
</dbReference>
<dbReference type="InterPro" id="IPR018108">
    <property type="entry name" value="MCP_transmembrane"/>
</dbReference>
<sequence>MGPHLTGGAVVSPCGVSTSVVFVGLGATSDTKGAEVGSGEGSSRRQLSSSDGRGGDGEEVGPGTRGCGGKSGSRTGHGAPMITVAGTRRRRLCLPVVAIRRDEGRDEPPQNSTLRRQFDEFDRNRSGAIGEEELRRAVEKLRLPVSRKDVKEYVQKAGGRVTFDQFAEFTRGLEDRLHATFKELDKRQRGVVSKEVIPEALKRFNLPPRKVYQDDRLVSASVGKPPSEGFGFEDLRKYLLWARDAEEVVGSPARAGTAIDFGGDFDCNLPLALEKRGVMPNLRFPEVRTMRDVVAASISGAVARTVVGPLERMRIMQMVDPSLARQDPRVLLNRIRTAEGDRGLLRGNLLNVLRLYPAKLVEALVYRALTNRFDPTRQGTAGPAKKRGGADAAEGQRRQGWMMPDWQRNAIATLASTAGILTSYPIDTLRVAVQAPIRGLGAAAGAVTEAVRDTVGGVGGNGGRGVGGAGTPGTGGRGVGVVAGADGRGAGDIGRAIMRRRGVRGFYDGIAPQILRTIPYFILSGYAFSTVERWYKKRQGRADAEPGPVAIVLIATAAALCAQTALYPLETVQRRMQLQAAMGPAAGRVYSGMMDAVREIIRREGVGALYGGLAVNNLKLLPAAAVSFAIHNSARNLCDAY</sequence>
<feature type="repeat" description="Solcar" evidence="8">
    <location>
        <begin position="546"/>
        <end position="637"/>
    </location>
</feature>
<gene>
    <name evidence="11" type="ORF">CBR_g29993</name>
</gene>
<feature type="repeat" description="Solcar" evidence="8">
    <location>
        <begin position="287"/>
        <end position="372"/>
    </location>
</feature>
<dbReference type="SUPFAM" id="SSF47473">
    <property type="entry name" value="EF-hand"/>
    <property type="match status" value="1"/>
</dbReference>
<protein>
    <recommendedName>
        <fullName evidence="10">EF-hand domain-containing protein</fullName>
    </recommendedName>
</protein>
<dbReference type="GO" id="GO:0005743">
    <property type="term" value="C:mitochondrial inner membrane"/>
    <property type="evidence" value="ECO:0007669"/>
    <property type="project" value="UniProtKB-SubCell"/>
</dbReference>
<comment type="subcellular location">
    <subcellularLocation>
        <location evidence="1">Mitochondrion inner membrane</location>
        <topology evidence="1">Multi-pass membrane protein</topology>
    </subcellularLocation>
</comment>
<feature type="repeat" description="Solcar" evidence="8">
    <location>
        <begin position="403"/>
        <end position="534"/>
    </location>
</feature>
<feature type="region of interest" description="Disordered" evidence="9">
    <location>
        <begin position="375"/>
        <end position="397"/>
    </location>
</feature>
<dbReference type="STRING" id="69332.A0A388LBP0"/>
<dbReference type="Gene3D" id="1.50.40.10">
    <property type="entry name" value="Mitochondrial carrier domain"/>
    <property type="match status" value="1"/>
</dbReference>
<dbReference type="Gene3D" id="1.10.238.10">
    <property type="entry name" value="EF-hand"/>
    <property type="match status" value="1"/>
</dbReference>
<evidence type="ECO:0000256" key="1">
    <source>
        <dbReference type="ARBA" id="ARBA00004448"/>
    </source>
</evidence>
<dbReference type="InterPro" id="IPR002048">
    <property type="entry name" value="EF_hand_dom"/>
</dbReference>
<keyword evidence="6" id="KW-1133">Transmembrane helix</keyword>
<dbReference type="OrthoDB" id="409586at2759"/>
<evidence type="ECO:0000256" key="5">
    <source>
        <dbReference type="ARBA" id="ARBA00022837"/>
    </source>
</evidence>
<feature type="region of interest" description="Disordered" evidence="9">
    <location>
        <begin position="29"/>
        <end position="80"/>
    </location>
</feature>
<comment type="caution">
    <text evidence="11">The sequence shown here is derived from an EMBL/GenBank/DDBJ whole genome shotgun (WGS) entry which is preliminary data.</text>
</comment>
<dbReference type="PROSITE" id="PS00018">
    <property type="entry name" value="EF_HAND_1"/>
    <property type="match status" value="1"/>
</dbReference>
<dbReference type="SUPFAM" id="SSF103506">
    <property type="entry name" value="Mitochondrial carrier"/>
    <property type="match status" value="1"/>
</dbReference>
<keyword evidence="3 8" id="KW-0812">Transmembrane</keyword>
<reference evidence="11 12" key="1">
    <citation type="journal article" date="2018" name="Cell">
        <title>The Chara Genome: Secondary Complexity and Implications for Plant Terrestrialization.</title>
        <authorList>
            <person name="Nishiyama T."/>
            <person name="Sakayama H."/>
            <person name="Vries J.D."/>
            <person name="Buschmann H."/>
            <person name="Saint-Marcoux D."/>
            <person name="Ullrich K.K."/>
            <person name="Haas F.B."/>
            <person name="Vanderstraeten L."/>
            <person name="Becker D."/>
            <person name="Lang D."/>
            <person name="Vosolsobe S."/>
            <person name="Rombauts S."/>
            <person name="Wilhelmsson P.K.I."/>
            <person name="Janitza P."/>
            <person name="Kern R."/>
            <person name="Heyl A."/>
            <person name="Rumpler F."/>
            <person name="Villalobos L.I.A.C."/>
            <person name="Clay J.M."/>
            <person name="Skokan R."/>
            <person name="Toyoda A."/>
            <person name="Suzuki Y."/>
            <person name="Kagoshima H."/>
            <person name="Schijlen E."/>
            <person name="Tajeshwar N."/>
            <person name="Catarino B."/>
            <person name="Hetherington A.J."/>
            <person name="Saltykova A."/>
            <person name="Bonnot C."/>
            <person name="Breuninger H."/>
            <person name="Symeonidi A."/>
            <person name="Radhakrishnan G.V."/>
            <person name="Van Nieuwerburgh F."/>
            <person name="Deforce D."/>
            <person name="Chang C."/>
            <person name="Karol K.G."/>
            <person name="Hedrich R."/>
            <person name="Ulvskov P."/>
            <person name="Glockner G."/>
            <person name="Delwiche C.F."/>
            <person name="Petrasek J."/>
            <person name="Van de Peer Y."/>
            <person name="Friml J."/>
            <person name="Beilby M."/>
            <person name="Dolan L."/>
            <person name="Kohara Y."/>
            <person name="Sugano S."/>
            <person name="Fujiyama A."/>
            <person name="Delaux P.-M."/>
            <person name="Quint M."/>
            <person name="TheiBen G."/>
            <person name="Hagemann M."/>
            <person name="Harholt J."/>
            <person name="Dunand C."/>
            <person name="Zachgo S."/>
            <person name="Langdale J."/>
            <person name="Maumus F."/>
            <person name="Straeten D.V.D."/>
            <person name="Gould S.B."/>
            <person name="Rensing S.A."/>
        </authorList>
    </citation>
    <scope>NUCLEOTIDE SEQUENCE [LARGE SCALE GENOMIC DNA]</scope>
    <source>
        <strain evidence="11 12">S276</strain>
    </source>
</reference>
<keyword evidence="12" id="KW-1185">Reference proteome</keyword>
<evidence type="ECO:0000259" key="10">
    <source>
        <dbReference type="PROSITE" id="PS50222"/>
    </source>
</evidence>
<evidence type="ECO:0000256" key="9">
    <source>
        <dbReference type="SAM" id="MobiDB-lite"/>
    </source>
</evidence>
<keyword evidence="7 8" id="KW-0472">Membrane</keyword>
<evidence type="ECO:0000313" key="12">
    <source>
        <dbReference type="Proteomes" id="UP000265515"/>
    </source>
</evidence>
<keyword evidence="4" id="KW-0677">Repeat</keyword>
<feature type="domain" description="EF-hand" evidence="10">
    <location>
        <begin position="109"/>
        <end position="144"/>
    </location>
</feature>
<dbReference type="PRINTS" id="PR00926">
    <property type="entry name" value="MITOCARRIER"/>
</dbReference>